<keyword evidence="2" id="KW-0963">Cytoplasm</keyword>
<keyword evidence="6" id="KW-0131">Cell cycle</keyword>
<protein>
    <submittedName>
        <fullName evidence="8">DivIVA domain-containing protein</fullName>
    </submittedName>
</protein>
<dbReference type="InterPro" id="IPR011229">
    <property type="entry name" value="Cell_cycle_GpsB"/>
</dbReference>
<keyword evidence="5 7" id="KW-0175">Coiled coil</keyword>
<dbReference type="InterPro" id="IPR019933">
    <property type="entry name" value="DivIVA_domain"/>
</dbReference>
<dbReference type="EMBL" id="VUMM01000014">
    <property type="protein sequence ID" value="MSS01890.1"/>
    <property type="molecule type" value="Genomic_DNA"/>
</dbReference>
<dbReference type="NCBIfam" id="TIGR03544">
    <property type="entry name" value="DivI1A_domain"/>
    <property type="match status" value="1"/>
</dbReference>
<dbReference type="SUPFAM" id="SSF58100">
    <property type="entry name" value="Bacterial hemolysins"/>
    <property type="match status" value="1"/>
</dbReference>
<evidence type="ECO:0000256" key="2">
    <source>
        <dbReference type="ARBA" id="ARBA00022490"/>
    </source>
</evidence>
<feature type="coiled-coil region" evidence="7">
    <location>
        <begin position="33"/>
        <end position="81"/>
    </location>
</feature>
<gene>
    <name evidence="8" type="ORF">FYJ50_07260</name>
</gene>
<keyword evidence="3" id="KW-0132">Cell division</keyword>
<dbReference type="Pfam" id="PF05103">
    <property type="entry name" value="DivIVA"/>
    <property type="match status" value="1"/>
</dbReference>
<evidence type="ECO:0000256" key="4">
    <source>
        <dbReference type="ARBA" id="ARBA00022960"/>
    </source>
</evidence>
<comment type="subcellular location">
    <subcellularLocation>
        <location evidence="1">Cytoplasm</location>
    </subcellularLocation>
</comment>
<evidence type="ECO:0000313" key="8">
    <source>
        <dbReference type="EMBL" id="MSS01890.1"/>
    </source>
</evidence>
<evidence type="ECO:0000256" key="7">
    <source>
        <dbReference type="SAM" id="Coils"/>
    </source>
</evidence>
<comment type="caution">
    <text evidence="8">The sequence shown here is derived from an EMBL/GenBank/DDBJ whole genome shotgun (WGS) entry which is preliminary data.</text>
</comment>
<dbReference type="GO" id="GO:0005737">
    <property type="term" value="C:cytoplasm"/>
    <property type="evidence" value="ECO:0007669"/>
    <property type="project" value="UniProtKB-SubCell"/>
</dbReference>
<evidence type="ECO:0000256" key="5">
    <source>
        <dbReference type="ARBA" id="ARBA00023054"/>
    </source>
</evidence>
<evidence type="ECO:0000256" key="6">
    <source>
        <dbReference type="ARBA" id="ARBA00023306"/>
    </source>
</evidence>
<name>A0A7X2N3S1_9FIRM</name>
<dbReference type="InterPro" id="IPR007793">
    <property type="entry name" value="DivIVA_fam"/>
</dbReference>
<dbReference type="GO" id="GO:0051301">
    <property type="term" value="P:cell division"/>
    <property type="evidence" value="ECO:0007669"/>
    <property type="project" value="UniProtKB-KW"/>
</dbReference>
<dbReference type="GO" id="GO:0008360">
    <property type="term" value="P:regulation of cell shape"/>
    <property type="evidence" value="ECO:0007669"/>
    <property type="project" value="UniProtKB-KW"/>
</dbReference>
<keyword evidence="9" id="KW-1185">Reference proteome</keyword>
<sequence length="112" mass="13055">MAQKINLTADQIVEKEFHIDVKGYAALEVDMFLDEIVEDYESFDESIQELSQAVMRYEEKIKELQQEIYTLQNENQSLNEKLSVAQSSGSYDQVDILKRIARLEQAVFKTEE</sequence>
<evidence type="ECO:0000256" key="3">
    <source>
        <dbReference type="ARBA" id="ARBA00022618"/>
    </source>
</evidence>
<dbReference type="Proteomes" id="UP000470082">
    <property type="component" value="Unassembled WGS sequence"/>
</dbReference>
<accession>A0A7X2N3S1</accession>
<proteinExistence type="predicted"/>
<dbReference type="RefSeq" id="WP_154460586.1">
    <property type="nucleotide sequence ID" value="NZ_JAQYTQ010000105.1"/>
</dbReference>
<evidence type="ECO:0000256" key="1">
    <source>
        <dbReference type="ARBA" id="ARBA00004496"/>
    </source>
</evidence>
<dbReference type="PANTHER" id="PTHR35794:SF1">
    <property type="entry name" value="CELL CYCLE PROTEIN GPSB"/>
    <property type="match status" value="1"/>
</dbReference>
<keyword evidence="4" id="KW-0133">Cell shape</keyword>
<reference evidence="8 9" key="1">
    <citation type="submission" date="2019-08" db="EMBL/GenBank/DDBJ databases">
        <title>In-depth cultivation of the pig gut microbiome towards novel bacterial diversity and tailored functional studies.</title>
        <authorList>
            <person name="Wylensek D."/>
            <person name="Hitch T.C.A."/>
            <person name="Clavel T."/>
        </authorList>
    </citation>
    <scope>NUCLEOTIDE SEQUENCE [LARGE SCALE GENOMIC DNA]</scope>
    <source>
        <strain evidence="8 9">LKV-178-WT-2G</strain>
    </source>
</reference>
<dbReference type="Gene3D" id="6.10.250.660">
    <property type="match status" value="1"/>
</dbReference>
<dbReference type="PANTHER" id="PTHR35794">
    <property type="entry name" value="CELL DIVISION PROTEIN DIVIVA"/>
    <property type="match status" value="1"/>
</dbReference>
<dbReference type="PIRSF" id="PIRSF029938">
    <property type="entry name" value="UCP029938"/>
    <property type="match status" value="1"/>
</dbReference>
<evidence type="ECO:0000313" key="9">
    <source>
        <dbReference type="Proteomes" id="UP000470082"/>
    </source>
</evidence>
<organism evidence="8 9">
    <name type="scientific">Floccifex porci</name>
    <dbReference type="NCBI Taxonomy" id="2606629"/>
    <lineage>
        <taxon>Bacteria</taxon>
        <taxon>Bacillati</taxon>
        <taxon>Bacillota</taxon>
        <taxon>Erysipelotrichia</taxon>
        <taxon>Erysipelotrichales</taxon>
        <taxon>Erysipelotrichaceae</taxon>
        <taxon>Floccifex</taxon>
    </lineage>
</organism>
<dbReference type="AlphaFoldDB" id="A0A7X2N3S1"/>